<dbReference type="Proteomes" id="UP000295351">
    <property type="component" value="Unassembled WGS sequence"/>
</dbReference>
<evidence type="ECO:0000313" key="2">
    <source>
        <dbReference type="Proteomes" id="UP000295351"/>
    </source>
</evidence>
<evidence type="ECO:0008006" key="3">
    <source>
        <dbReference type="Google" id="ProtNLM"/>
    </source>
</evidence>
<keyword evidence="2" id="KW-1185">Reference proteome</keyword>
<protein>
    <recommendedName>
        <fullName evidence="3">DUF3800 domain-containing protein</fullName>
    </recommendedName>
</protein>
<name>A0A4R2BRR0_SHIGR</name>
<sequence length="133" mass="15296">MYYYIDESGNTGLNLFDANQPKLFYGVLGCSANLDVIAEPLLTELRKELGVRRIHAAELGVGRLIPIAKRIADFSKKHDLRFSLLKVTKEDHAVISFYDQVFDSEMNKAVSWHHYFTPLRYPMLGRVDEFEQA</sequence>
<proteinExistence type="predicted"/>
<accession>A0A4R2BRR0</accession>
<gene>
    <name evidence="1" type="ORF">EV665_1951</name>
</gene>
<reference evidence="1 2" key="1">
    <citation type="submission" date="2019-03" db="EMBL/GenBank/DDBJ databases">
        <title>Genomic Encyclopedia of Type Strains, Phase IV (KMG-IV): sequencing the most valuable type-strain genomes for metagenomic binning, comparative biology and taxonomic classification.</title>
        <authorList>
            <person name="Goeker M."/>
        </authorList>
    </citation>
    <scope>NUCLEOTIDE SEQUENCE [LARGE SCALE GENOMIC DNA]</scope>
    <source>
        <strain evidence="1 2">DSM 18401</strain>
    </source>
</reference>
<comment type="caution">
    <text evidence="1">The sequence shown here is derived from an EMBL/GenBank/DDBJ whole genome shotgun (WGS) entry which is preliminary data.</text>
</comment>
<dbReference type="AlphaFoldDB" id="A0A4R2BRR0"/>
<evidence type="ECO:0000313" key="1">
    <source>
        <dbReference type="EMBL" id="TCN28584.1"/>
    </source>
</evidence>
<dbReference type="EMBL" id="SLVX01000095">
    <property type="protein sequence ID" value="TCN28584.1"/>
    <property type="molecule type" value="Genomic_DNA"/>
</dbReference>
<organism evidence="1 2">
    <name type="scientific">Shinella granuli</name>
    <dbReference type="NCBI Taxonomy" id="323621"/>
    <lineage>
        <taxon>Bacteria</taxon>
        <taxon>Pseudomonadati</taxon>
        <taxon>Pseudomonadota</taxon>
        <taxon>Alphaproteobacteria</taxon>
        <taxon>Hyphomicrobiales</taxon>
        <taxon>Rhizobiaceae</taxon>
        <taxon>Shinella</taxon>
    </lineage>
</organism>
<dbReference type="RefSeq" id="WP_133037282.1">
    <property type="nucleotide sequence ID" value="NZ_BAABEI010000016.1"/>
</dbReference>